<proteinExistence type="predicted"/>
<feature type="compositionally biased region" description="Basic and acidic residues" evidence="1">
    <location>
        <begin position="12"/>
        <end position="21"/>
    </location>
</feature>
<gene>
    <name evidence="2" type="ORF">NEZAVI_LOCUS14832</name>
</gene>
<protein>
    <submittedName>
        <fullName evidence="2">Uncharacterized protein</fullName>
    </submittedName>
</protein>
<dbReference type="Proteomes" id="UP001152798">
    <property type="component" value="Chromosome 7"/>
</dbReference>
<dbReference type="AlphaFoldDB" id="A0A9P0HSS4"/>
<evidence type="ECO:0000313" key="3">
    <source>
        <dbReference type="Proteomes" id="UP001152798"/>
    </source>
</evidence>
<evidence type="ECO:0000256" key="1">
    <source>
        <dbReference type="SAM" id="MobiDB-lite"/>
    </source>
</evidence>
<reference evidence="2" key="1">
    <citation type="submission" date="2022-01" db="EMBL/GenBank/DDBJ databases">
        <authorList>
            <person name="King R."/>
        </authorList>
    </citation>
    <scope>NUCLEOTIDE SEQUENCE</scope>
</reference>
<name>A0A9P0HSS4_NEZVI</name>
<sequence length="70" mass="8107">MRLLRMPVPKEGTTKDTKRTNRERYKNQLGRRTGNEAPNWLRVKGHPGWVKDAIYSSEDGLSFLLPLLRG</sequence>
<accession>A0A9P0HSS4</accession>
<organism evidence="2 3">
    <name type="scientific">Nezara viridula</name>
    <name type="common">Southern green stink bug</name>
    <name type="synonym">Cimex viridulus</name>
    <dbReference type="NCBI Taxonomy" id="85310"/>
    <lineage>
        <taxon>Eukaryota</taxon>
        <taxon>Metazoa</taxon>
        <taxon>Ecdysozoa</taxon>
        <taxon>Arthropoda</taxon>
        <taxon>Hexapoda</taxon>
        <taxon>Insecta</taxon>
        <taxon>Pterygota</taxon>
        <taxon>Neoptera</taxon>
        <taxon>Paraneoptera</taxon>
        <taxon>Hemiptera</taxon>
        <taxon>Heteroptera</taxon>
        <taxon>Panheteroptera</taxon>
        <taxon>Pentatomomorpha</taxon>
        <taxon>Pentatomoidea</taxon>
        <taxon>Pentatomidae</taxon>
        <taxon>Pentatominae</taxon>
        <taxon>Nezara</taxon>
    </lineage>
</organism>
<feature type="region of interest" description="Disordered" evidence="1">
    <location>
        <begin position="1"/>
        <end position="21"/>
    </location>
</feature>
<dbReference type="EMBL" id="OV725083">
    <property type="protein sequence ID" value="CAH1407012.1"/>
    <property type="molecule type" value="Genomic_DNA"/>
</dbReference>
<keyword evidence="3" id="KW-1185">Reference proteome</keyword>
<evidence type="ECO:0000313" key="2">
    <source>
        <dbReference type="EMBL" id="CAH1407012.1"/>
    </source>
</evidence>